<keyword evidence="2" id="KW-1185">Reference proteome</keyword>
<proteinExistence type="predicted"/>
<dbReference type="KEGG" id="daw:HS1_001814"/>
<sequence>MKSLVLLVTFLFLFCGISSAGVLYGRIIQENGNPLAKTRIVIEGKEVITNEFGGYAVRLPDGERELNISINDISYPSERIKIYSPRTKQNWRIDPREKKLIKIR</sequence>
<dbReference type="SUPFAM" id="SSF49464">
    <property type="entry name" value="Carboxypeptidase regulatory domain-like"/>
    <property type="match status" value="1"/>
</dbReference>
<dbReference type="Proteomes" id="UP000070560">
    <property type="component" value="Chromosome"/>
</dbReference>
<organism evidence="1 2">
    <name type="scientific">Desulfofervidus auxilii</name>
    <dbReference type="NCBI Taxonomy" id="1621989"/>
    <lineage>
        <taxon>Bacteria</taxon>
        <taxon>Pseudomonadati</taxon>
        <taxon>Thermodesulfobacteriota</taxon>
        <taxon>Candidatus Desulfofervidia</taxon>
        <taxon>Candidatus Desulfofervidales</taxon>
        <taxon>Candidatus Desulfofervidaceae</taxon>
        <taxon>Candidatus Desulfofervidus</taxon>
    </lineage>
</organism>
<dbReference type="EMBL" id="CP013015">
    <property type="protein sequence ID" value="AMM41608.1"/>
    <property type="molecule type" value="Genomic_DNA"/>
</dbReference>
<accession>A0A7V1K4U7</accession>
<gene>
    <name evidence="1" type="ORF">HS1_001814</name>
</gene>
<protein>
    <submittedName>
        <fullName evidence="1">Uncharacterized protein</fullName>
    </submittedName>
</protein>
<dbReference type="InterPro" id="IPR008969">
    <property type="entry name" value="CarboxyPept-like_regulatory"/>
</dbReference>
<evidence type="ECO:0000313" key="1">
    <source>
        <dbReference type="EMBL" id="AMM41608.1"/>
    </source>
</evidence>
<dbReference type="OrthoDB" id="9768177at2"/>
<dbReference type="AlphaFoldDB" id="A0A7V1K4U7"/>
<evidence type="ECO:0000313" key="2">
    <source>
        <dbReference type="Proteomes" id="UP000070560"/>
    </source>
</evidence>
<dbReference type="RefSeq" id="WP_066064270.1">
    <property type="nucleotide sequence ID" value="NZ_CP013015.1"/>
</dbReference>
<name>A0A7V1K4U7_DESA2</name>
<reference evidence="1 2" key="1">
    <citation type="submission" date="2015-10" db="EMBL/GenBank/DDBJ databases">
        <title>Candidatus Desulfofervidus auxilii, a hydrogenotrophic sulfate-reducing bacterium involved in the thermophilic anaerobic oxidation of methane.</title>
        <authorList>
            <person name="Krukenberg V."/>
            <person name="Richter M."/>
            <person name="Wegener G."/>
        </authorList>
    </citation>
    <scope>NUCLEOTIDE SEQUENCE [LARGE SCALE GENOMIC DNA]</scope>
    <source>
        <strain evidence="1 2">HS1</strain>
    </source>
</reference>